<dbReference type="SUPFAM" id="SSF46689">
    <property type="entry name" value="Homeodomain-like"/>
    <property type="match status" value="1"/>
</dbReference>
<dbReference type="PANTHER" id="PTHR46796">
    <property type="entry name" value="HTH-TYPE TRANSCRIPTIONAL ACTIVATOR RHAS-RELATED"/>
    <property type="match status" value="1"/>
</dbReference>
<dbReference type="AlphaFoldDB" id="A0A4R5BWJ3"/>
<dbReference type="GO" id="GO:0003700">
    <property type="term" value="F:DNA-binding transcription factor activity"/>
    <property type="evidence" value="ECO:0007669"/>
    <property type="project" value="InterPro"/>
</dbReference>
<dbReference type="Pfam" id="PF12833">
    <property type="entry name" value="HTH_18"/>
    <property type="match status" value="1"/>
</dbReference>
<feature type="region of interest" description="Disordered" evidence="4">
    <location>
        <begin position="1"/>
        <end position="80"/>
    </location>
</feature>
<evidence type="ECO:0000313" key="6">
    <source>
        <dbReference type="EMBL" id="TDD90529.1"/>
    </source>
</evidence>
<dbReference type="Pfam" id="PF14525">
    <property type="entry name" value="AraC_binding_2"/>
    <property type="match status" value="1"/>
</dbReference>
<evidence type="ECO:0000256" key="4">
    <source>
        <dbReference type="SAM" id="MobiDB-lite"/>
    </source>
</evidence>
<keyword evidence="2" id="KW-0238">DNA-binding</keyword>
<evidence type="ECO:0000313" key="7">
    <source>
        <dbReference type="Proteomes" id="UP000294723"/>
    </source>
</evidence>
<dbReference type="InterPro" id="IPR018060">
    <property type="entry name" value="HTH_AraC"/>
</dbReference>
<gene>
    <name evidence="6" type="ORF">E1202_07790</name>
</gene>
<sequence length="379" mass="41890">MTARDVSGGAWWLTAPRDTTASGRDSGGRVSSPARMMIRPSGEGSQMSSTRHTALSGANHPEAGASGRGAGGTESIEAQSPREWADVIREVYGGLDVMARTQQPFKGVLIRRSLDRLQTVELRISPQFYQRTASLAKQHPSEDLFVTMIVEGQALVVQDGRSCELNAGDFVFVEGQRPYSVILGKASRLIDFAWSQHGVGLSWNERRQVTARTFSAKSPIGRWLSPALLGLHEMEEGVSEFGAARLADGIACLLVTAALELTSPNGPADRWRQQYDEMVRFIKRNIDDPDLSADSLVENFFMSGRSVHRIFAKFGTTPAAIIRDMRLEEARRMMLSRAYQTQSVSFIASQLGFSSLQVFSRAFRAKYGVGPKRYRLEHQ</sequence>
<proteinExistence type="predicted"/>
<dbReference type="SMART" id="SM00342">
    <property type="entry name" value="HTH_ARAC"/>
    <property type="match status" value="1"/>
</dbReference>
<feature type="domain" description="HTH araC/xylS-type" evidence="5">
    <location>
        <begin position="276"/>
        <end position="377"/>
    </location>
</feature>
<dbReference type="InterPro" id="IPR009057">
    <property type="entry name" value="Homeodomain-like_sf"/>
</dbReference>
<evidence type="ECO:0000256" key="2">
    <source>
        <dbReference type="ARBA" id="ARBA00023125"/>
    </source>
</evidence>
<dbReference type="PANTHER" id="PTHR46796:SF6">
    <property type="entry name" value="ARAC SUBFAMILY"/>
    <property type="match status" value="1"/>
</dbReference>
<dbReference type="GO" id="GO:0043565">
    <property type="term" value="F:sequence-specific DNA binding"/>
    <property type="evidence" value="ECO:0007669"/>
    <property type="project" value="InterPro"/>
</dbReference>
<reference evidence="6 7" key="1">
    <citation type="submission" date="2019-03" db="EMBL/GenBank/DDBJ databases">
        <title>Draft genome sequences of novel Actinobacteria.</title>
        <authorList>
            <person name="Sahin N."/>
            <person name="Ay H."/>
            <person name="Saygin H."/>
        </authorList>
    </citation>
    <scope>NUCLEOTIDE SEQUENCE [LARGE SCALE GENOMIC DNA]</scope>
    <source>
        <strain evidence="6 7">5K548</strain>
    </source>
</reference>
<evidence type="ECO:0000256" key="3">
    <source>
        <dbReference type="ARBA" id="ARBA00023163"/>
    </source>
</evidence>
<dbReference type="InterPro" id="IPR050204">
    <property type="entry name" value="AraC_XylS_family_regulators"/>
</dbReference>
<keyword evidence="7" id="KW-1185">Reference proteome</keyword>
<dbReference type="InterPro" id="IPR020449">
    <property type="entry name" value="Tscrpt_reg_AraC-type_HTH"/>
</dbReference>
<feature type="compositionally biased region" description="Polar residues" evidence="4">
    <location>
        <begin position="43"/>
        <end position="53"/>
    </location>
</feature>
<dbReference type="Proteomes" id="UP000294723">
    <property type="component" value="Unassembled WGS sequence"/>
</dbReference>
<dbReference type="InterPro" id="IPR011051">
    <property type="entry name" value="RmlC_Cupin_sf"/>
</dbReference>
<organism evidence="6 7">
    <name type="scientific">Saccharopolyspora karakumensis</name>
    <dbReference type="NCBI Taxonomy" id="2530386"/>
    <lineage>
        <taxon>Bacteria</taxon>
        <taxon>Bacillati</taxon>
        <taxon>Actinomycetota</taxon>
        <taxon>Actinomycetes</taxon>
        <taxon>Pseudonocardiales</taxon>
        <taxon>Pseudonocardiaceae</taxon>
        <taxon>Saccharopolyspora</taxon>
    </lineage>
</organism>
<dbReference type="PROSITE" id="PS01124">
    <property type="entry name" value="HTH_ARAC_FAMILY_2"/>
    <property type="match status" value="1"/>
</dbReference>
<keyword evidence="3" id="KW-0804">Transcription</keyword>
<dbReference type="InterPro" id="IPR035418">
    <property type="entry name" value="AraC-bd_2"/>
</dbReference>
<dbReference type="Gene3D" id="1.10.10.60">
    <property type="entry name" value="Homeodomain-like"/>
    <property type="match status" value="1"/>
</dbReference>
<comment type="caution">
    <text evidence="6">The sequence shown here is derived from an EMBL/GenBank/DDBJ whole genome shotgun (WGS) entry which is preliminary data.</text>
</comment>
<evidence type="ECO:0000259" key="5">
    <source>
        <dbReference type="PROSITE" id="PS01124"/>
    </source>
</evidence>
<dbReference type="PRINTS" id="PR00032">
    <property type="entry name" value="HTHARAC"/>
</dbReference>
<evidence type="ECO:0000256" key="1">
    <source>
        <dbReference type="ARBA" id="ARBA00023015"/>
    </source>
</evidence>
<protein>
    <submittedName>
        <fullName evidence="6">Helix-turn-helix domain-containing protein</fullName>
    </submittedName>
</protein>
<accession>A0A4R5BWJ3</accession>
<name>A0A4R5BWJ3_9PSEU</name>
<keyword evidence="1" id="KW-0805">Transcription regulation</keyword>
<dbReference type="EMBL" id="SMLA01000008">
    <property type="protein sequence ID" value="TDD90529.1"/>
    <property type="molecule type" value="Genomic_DNA"/>
</dbReference>
<dbReference type="SUPFAM" id="SSF51182">
    <property type="entry name" value="RmlC-like cupins"/>
    <property type="match status" value="1"/>
</dbReference>